<dbReference type="Proteomes" id="UP000193685">
    <property type="component" value="Unassembled WGS sequence"/>
</dbReference>
<dbReference type="AlphaFoldDB" id="A0A1Y2F7W6"/>
<feature type="region of interest" description="Disordered" evidence="1">
    <location>
        <begin position="20"/>
        <end position="41"/>
    </location>
</feature>
<keyword evidence="3" id="KW-1185">Reference proteome</keyword>
<name>A0A1Y2F7W6_PROLT</name>
<dbReference type="GeneID" id="63787228"/>
<sequence length="248" mass="26773">MSTDTLNHVGHLHEATLLSSPYQALNRSSPRSITPQQQQQPDWHLAIDTSIGATAPEIHSTELSRSSSGIKTKLGKLLRRVSIKSPASPQPPRELDAAPLQRLTSTDSDTVDTPKPHLVVRNSIDLARAKLRAMAKLKAAGKRGSAQSSASTLSTADSQMTTMIYEAGGTQGVRASVLEAQEEGMTPVRGRSHSVRFKEMERRKRVSSMEGEQEMVDCGQGACELLPALMTAQNTPAGQAVTVHRSEM</sequence>
<feature type="region of interest" description="Disordered" evidence="1">
    <location>
        <begin position="83"/>
        <end position="115"/>
    </location>
</feature>
<evidence type="ECO:0000313" key="2">
    <source>
        <dbReference type="EMBL" id="ORY79456.1"/>
    </source>
</evidence>
<proteinExistence type="predicted"/>
<evidence type="ECO:0000313" key="3">
    <source>
        <dbReference type="Proteomes" id="UP000193685"/>
    </source>
</evidence>
<comment type="caution">
    <text evidence="2">The sequence shown here is derived from an EMBL/GenBank/DDBJ whole genome shotgun (WGS) entry which is preliminary data.</text>
</comment>
<evidence type="ECO:0000256" key="1">
    <source>
        <dbReference type="SAM" id="MobiDB-lite"/>
    </source>
</evidence>
<dbReference type="EMBL" id="MCFI01000015">
    <property type="protein sequence ID" value="ORY79456.1"/>
    <property type="molecule type" value="Genomic_DNA"/>
</dbReference>
<reference evidence="2 3" key="1">
    <citation type="submission" date="2016-07" db="EMBL/GenBank/DDBJ databases">
        <title>Pervasive Adenine N6-methylation of Active Genes in Fungi.</title>
        <authorList>
            <consortium name="DOE Joint Genome Institute"/>
            <person name="Mondo S.J."/>
            <person name="Dannebaum R.O."/>
            <person name="Kuo R.C."/>
            <person name="Labutti K."/>
            <person name="Haridas S."/>
            <person name="Kuo A."/>
            <person name="Salamov A."/>
            <person name="Ahrendt S.R."/>
            <person name="Lipzen A."/>
            <person name="Sullivan W."/>
            <person name="Andreopoulos W.B."/>
            <person name="Clum A."/>
            <person name="Lindquist E."/>
            <person name="Daum C."/>
            <person name="Ramamoorthy G.K."/>
            <person name="Gryganskyi A."/>
            <person name="Culley D."/>
            <person name="Magnuson J.K."/>
            <person name="James T.Y."/>
            <person name="O'Malley M.A."/>
            <person name="Stajich J.E."/>
            <person name="Spatafora J.W."/>
            <person name="Visel A."/>
            <person name="Grigoriev I.V."/>
        </authorList>
    </citation>
    <scope>NUCLEOTIDE SEQUENCE [LARGE SCALE GENOMIC DNA]</scope>
    <source>
        <strain evidence="2 3">12-1054</strain>
    </source>
</reference>
<protein>
    <submittedName>
        <fullName evidence="2">Uncharacterized protein</fullName>
    </submittedName>
</protein>
<accession>A0A1Y2F7W6</accession>
<organism evidence="2 3">
    <name type="scientific">Protomyces lactucae-debilis</name>
    <dbReference type="NCBI Taxonomy" id="2754530"/>
    <lineage>
        <taxon>Eukaryota</taxon>
        <taxon>Fungi</taxon>
        <taxon>Dikarya</taxon>
        <taxon>Ascomycota</taxon>
        <taxon>Taphrinomycotina</taxon>
        <taxon>Taphrinomycetes</taxon>
        <taxon>Taphrinales</taxon>
        <taxon>Protomycetaceae</taxon>
        <taxon>Protomyces</taxon>
    </lineage>
</organism>
<gene>
    <name evidence="2" type="ORF">BCR37DRAFT_388473</name>
</gene>
<dbReference type="RefSeq" id="XP_040723827.1">
    <property type="nucleotide sequence ID" value="XM_040870629.1"/>
</dbReference>